<reference evidence="2" key="1">
    <citation type="journal article" date="2017" name="Proc. Natl. Acad. Sci. U.S.A.">
        <title>Comparative genomics uncovers the prolific and distinctive metabolic potential of the cyanobacterial genus Moorea.</title>
        <authorList>
            <person name="Leao T."/>
            <person name="Castelao G."/>
            <person name="Korobeynikov A."/>
            <person name="Monroe E.A."/>
            <person name="Podell S."/>
            <person name="Glukhov E."/>
            <person name="Allen E.E."/>
            <person name="Gerwick W.H."/>
            <person name="Gerwick L."/>
        </authorList>
    </citation>
    <scope>NUCLEOTIDE SEQUENCE</scope>
    <source>
        <strain evidence="2">JHB</strain>
    </source>
</reference>
<evidence type="ECO:0000313" key="2">
    <source>
        <dbReference type="EMBL" id="WAN69345.1"/>
    </source>
</evidence>
<reference evidence="2" key="2">
    <citation type="submission" date="2022-10" db="EMBL/GenBank/DDBJ databases">
        <authorList>
            <person name="Ngo T.-E."/>
        </authorList>
    </citation>
    <scope>NUCLEOTIDE SEQUENCE</scope>
    <source>
        <strain evidence="2">JHB</strain>
    </source>
</reference>
<proteinExistence type="predicted"/>
<name>A0A9Q9STF4_MOOP1</name>
<sequence length="52" mass="5319">MGGTTAVAHGEGLCADAGSAPCKPRGNPQDRAASPRPRCLPKTVMVRLQSSN</sequence>
<dbReference type="Proteomes" id="UP000176944">
    <property type="component" value="Chromosome"/>
</dbReference>
<dbReference type="AlphaFoldDB" id="A0A9Q9STF4"/>
<evidence type="ECO:0000256" key="1">
    <source>
        <dbReference type="SAM" id="MobiDB-lite"/>
    </source>
</evidence>
<organism evidence="2">
    <name type="scientific">Moorena producens (strain JHB)</name>
    <dbReference type="NCBI Taxonomy" id="1454205"/>
    <lineage>
        <taxon>Bacteria</taxon>
        <taxon>Bacillati</taxon>
        <taxon>Cyanobacteriota</taxon>
        <taxon>Cyanophyceae</taxon>
        <taxon>Coleofasciculales</taxon>
        <taxon>Coleofasciculaceae</taxon>
        <taxon>Moorena</taxon>
    </lineage>
</organism>
<dbReference type="EMBL" id="CP017708">
    <property type="protein sequence ID" value="WAN69345.1"/>
    <property type="molecule type" value="Genomic_DNA"/>
</dbReference>
<protein>
    <submittedName>
        <fullName evidence="2">Uncharacterized protein</fullName>
    </submittedName>
</protein>
<accession>A0A9Q9STF4</accession>
<feature type="region of interest" description="Disordered" evidence="1">
    <location>
        <begin position="1"/>
        <end position="52"/>
    </location>
</feature>
<gene>
    <name evidence="2" type="ORF">BJP36_44105</name>
</gene>